<dbReference type="PANTHER" id="PTHR21649">
    <property type="entry name" value="CHLOROPHYLL A/B BINDING PROTEIN"/>
    <property type="match status" value="1"/>
</dbReference>
<dbReference type="Proteomes" id="UP001152797">
    <property type="component" value="Unassembled WGS sequence"/>
</dbReference>
<keyword evidence="2" id="KW-0150">Chloroplast</keyword>
<dbReference type="InterPro" id="IPR001344">
    <property type="entry name" value="Chloro_AB-bd_pln"/>
</dbReference>
<feature type="binding site" evidence="5">
    <location>
        <position position="206"/>
    </location>
    <ligand>
        <name>chlorophyll a</name>
        <dbReference type="ChEBI" id="CHEBI:58416"/>
        <label>1</label>
    </ligand>
</feature>
<dbReference type="GO" id="GO:0016168">
    <property type="term" value="F:chlorophyll binding"/>
    <property type="evidence" value="ECO:0007669"/>
    <property type="project" value="UniProtKB-KW"/>
</dbReference>
<feature type="binding site" description="axial binding residue" evidence="5">
    <location>
        <position position="220"/>
    </location>
    <ligand>
        <name>chlorophyll a</name>
        <dbReference type="ChEBI" id="CHEBI:58416"/>
        <label>4</label>
    </ligand>
    <ligandPart>
        <name>Mg</name>
        <dbReference type="ChEBI" id="CHEBI:25107"/>
    </ligandPart>
</feature>
<dbReference type="Pfam" id="PF00504">
    <property type="entry name" value="Chloroa_b-bind"/>
    <property type="match status" value="1"/>
</dbReference>
<sequence>MSLTAPWIFHGPTAVLPARRAVQSAASVRSFPSPCLGVTVAVCASVLPARTRARNAKGLCLQKAFEDELGVQPPLGYFDPLGLSKDGDFGEFYRRREAELKNGRVAMYATIGYIIPEYFRWPGYLSPTEDLTFADVPNGLQALLKVPPEGWLQILAWCGMYEILINQPKHPSEPGNYYKGRLGLLPGTQIVDPEKRKRSLNAELANGRLAMIAIFWMWIQDGLHGKAWGEWNP</sequence>
<dbReference type="GO" id="GO:0016020">
    <property type="term" value="C:membrane"/>
    <property type="evidence" value="ECO:0007669"/>
    <property type="project" value="InterPro"/>
</dbReference>
<comment type="subcellular location">
    <subcellularLocation>
        <location evidence="1">Plastid</location>
        <location evidence="1">Chloroplast</location>
    </subcellularLocation>
</comment>
<dbReference type="OrthoDB" id="423598at2759"/>
<dbReference type="Gene3D" id="1.10.3460.10">
    <property type="entry name" value="Chlorophyll a/b binding protein domain"/>
    <property type="match status" value="1"/>
</dbReference>
<feature type="binding site" description="axial binding residue" evidence="5">
    <location>
        <position position="162"/>
    </location>
    <ligand>
        <name>chlorophyll b</name>
        <dbReference type="ChEBI" id="CHEBI:61721"/>
        <label>1</label>
    </ligand>
    <ligandPart>
        <name>Mg</name>
        <dbReference type="ChEBI" id="CHEBI:25107"/>
    </ligandPart>
</feature>
<evidence type="ECO:0000313" key="7">
    <source>
        <dbReference type="EMBL" id="CAL4785193.1"/>
    </source>
</evidence>
<evidence type="ECO:0000256" key="2">
    <source>
        <dbReference type="ARBA" id="ARBA00022528"/>
    </source>
</evidence>
<feature type="binding site" evidence="5">
    <location>
        <position position="208"/>
    </location>
    <ligand>
        <name>chlorophyll a</name>
        <dbReference type="ChEBI" id="CHEBI:58416"/>
        <label>1</label>
    </ligand>
</feature>
<evidence type="ECO:0000256" key="3">
    <source>
        <dbReference type="ARBA" id="ARBA00022531"/>
    </source>
</evidence>
<gene>
    <name evidence="6" type="ORF">C1SCF055_LOCUS24219</name>
</gene>
<protein>
    <submittedName>
        <fullName evidence="7">Chlorophyll a-b binding protein, chloroplastic</fullName>
    </submittedName>
</protein>
<name>A0A9P1G375_9DINO</name>
<organism evidence="6">
    <name type="scientific">Cladocopium goreaui</name>
    <dbReference type="NCBI Taxonomy" id="2562237"/>
    <lineage>
        <taxon>Eukaryota</taxon>
        <taxon>Sar</taxon>
        <taxon>Alveolata</taxon>
        <taxon>Dinophyceae</taxon>
        <taxon>Suessiales</taxon>
        <taxon>Symbiodiniaceae</taxon>
        <taxon>Cladocopium</taxon>
    </lineage>
</organism>
<dbReference type="EMBL" id="CAMXCT010002391">
    <property type="protein sequence ID" value="CAI3997881.1"/>
    <property type="molecule type" value="Genomic_DNA"/>
</dbReference>
<evidence type="ECO:0000256" key="4">
    <source>
        <dbReference type="ARBA" id="ARBA00022640"/>
    </source>
</evidence>
<keyword evidence="8" id="KW-1185">Reference proteome</keyword>
<dbReference type="AlphaFoldDB" id="A0A9P1G375"/>
<reference evidence="6" key="1">
    <citation type="submission" date="2022-10" db="EMBL/GenBank/DDBJ databases">
        <authorList>
            <person name="Chen Y."/>
            <person name="Dougan E. K."/>
            <person name="Chan C."/>
            <person name="Rhodes N."/>
            <person name="Thang M."/>
        </authorList>
    </citation>
    <scope>NUCLEOTIDE SEQUENCE</scope>
</reference>
<keyword evidence="5" id="KW-0157">Chromophore</keyword>
<evidence type="ECO:0000256" key="1">
    <source>
        <dbReference type="ARBA" id="ARBA00004229"/>
    </source>
</evidence>
<dbReference type="EMBL" id="CAMXCT030002391">
    <property type="protein sequence ID" value="CAL4785193.1"/>
    <property type="molecule type" value="Genomic_DNA"/>
</dbReference>
<accession>A0A9P1G375</accession>
<evidence type="ECO:0000256" key="5">
    <source>
        <dbReference type="PIRSR" id="PIRSR601344-1"/>
    </source>
</evidence>
<comment type="caution">
    <text evidence="6">The sequence shown here is derived from an EMBL/GenBank/DDBJ whole genome shotgun (WGS) entry which is preliminary data.</text>
</comment>
<dbReference type="GO" id="GO:0009765">
    <property type="term" value="P:photosynthesis, light harvesting"/>
    <property type="evidence" value="ECO:0007669"/>
    <property type="project" value="InterPro"/>
</dbReference>
<dbReference type="SUPFAM" id="SSF103511">
    <property type="entry name" value="Chlorophyll a-b binding protein"/>
    <property type="match status" value="1"/>
</dbReference>
<evidence type="ECO:0000313" key="8">
    <source>
        <dbReference type="Proteomes" id="UP001152797"/>
    </source>
</evidence>
<feature type="binding site" evidence="5">
    <location>
        <position position="203"/>
    </location>
    <ligand>
        <name>chlorophyll a</name>
        <dbReference type="ChEBI" id="CHEBI:58416"/>
        <label>1</label>
    </ligand>
</feature>
<feature type="binding site" evidence="5">
    <location>
        <position position="84"/>
    </location>
    <ligand>
        <name>chlorophyll a</name>
        <dbReference type="ChEBI" id="CHEBI:58416"/>
        <label>1</label>
    </ligand>
</feature>
<reference evidence="7 8" key="2">
    <citation type="submission" date="2024-05" db="EMBL/GenBank/DDBJ databases">
        <authorList>
            <person name="Chen Y."/>
            <person name="Shah S."/>
            <person name="Dougan E. K."/>
            <person name="Thang M."/>
            <person name="Chan C."/>
        </authorList>
    </citation>
    <scope>NUCLEOTIDE SEQUENCE [LARGE SCALE GENOMIC DNA]</scope>
</reference>
<feature type="binding site" description="axial binding residue" evidence="5">
    <location>
        <position position="104"/>
    </location>
    <ligand>
        <name>chlorophyll b</name>
        <dbReference type="ChEBI" id="CHEBI:61721"/>
        <label>1</label>
    </ligand>
    <ligandPart>
        <name>Mg</name>
        <dbReference type="ChEBI" id="CHEBI:25107"/>
    </ligandPart>
</feature>
<dbReference type="EMBL" id="CAMXCT020002391">
    <property type="protein sequence ID" value="CAL1151256.1"/>
    <property type="molecule type" value="Genomic_DNA"/>
</dbReference>
<proteinExistence type="predicted"/>
<feature type="binding site" evidence="5">
    <location>
        <position position="99"/>
    </location>
    <ligand>
        <name>chlorophyll a</name>
        <dbReference type="ChEBI" id="CHEBI:58416"/>
        <label>1</label>
    </ligand>
</feature>
<evidence type="ECO:0000313" key="6">
    <source>
        <dbReference type="EMBL" id="CAI3997881.1"/>
    </source>
</evidence>
<keyword evidence="4" id="KW-0934">Plastid</keyword>
<dbReference type="GO" id="GO:0009507">
    <property type="term" value="C:chloroplast"/>
    <property type="evidence" value="ECO:0007669"/>
    <property type="project" value="UniProtKB-SubCell"/>
</dbReference>
<keyword evidence="5" id="KW-0148">Chlorophyll</keyword>
<dbReference type="InterPro" id="IPR022796">
    <property type="entry name" value="Chloroa_b-bind"/>
</dbReference>
<keyword evidence="3" id="KW-0602">Photosynthesis</keyword>